<dbReference type="GO" id="GO:0006511">
    <property type="term" value="P:ubiquitin-dependent protein catabolic process"/>
    <property type="evidence" value="ECO:0007669"/>
    <property type="project" value="InterPro"/>
</dbReference>
<evidence type="ECO:0000256" key="1">
    <source>
        <dbReference type="ARBA" id="ARBA00022679"/>
    </source>
</evidence>
<dbReference type="Pfam" id="PF10408">
    <property type="entry name" value="Ufd2P_core"/>
    <property type="match status" value="1"/>
</dbReference>
<dbReference type="Proteomes" id="UP000031668">
    <property type="component" value="Unassembled WGS sequence"/>
</dbReference>
<evidence type="ECO:0000256" key="2">
    <source>
        <dbReference type="ARBA" id="ARBA00022786"/>
    </source>
</evidence>
<sequence>MSSRDIYENLASIRSSLEGIHDRLIPSIKRLLAHEQFKVSVYVWFNACLDSHGMRSKLASEMLVSQNLPRTADGFFVNMVAVMFKIFKPIATDHSKLKMRVAPDYCRYLHTFNDSRGRKYEMSFKEESMMIHHDFKGICLA</sequence>
<proteinExistence type="predicted"/>
<dbReference type="GO" id="GO:0034450">
    <property type="term" value="F:ubiquitin-ubiquitin ligase activity"/>
    <property type="evidence" value="ECO:0007669"/>
    <property type="project" value="InterPro"/>
</dbReference>
<accession>A0A0C2J2G3</accession>
<protein>
    <recommendedName>
        <fullName evidence="3">Ubiquitin conjugation factor E4 core domain-containing protein</fullName>
    </recommendedName>
</protein>
<name>A0A0C2J2G3_THEKT</name>
<keyword evidence="1" id="KW-0808">Transferase</keyword>
<evidence type="ECO:0000313" key="5">
    <source>
        <dbReference type="Proteomes" id="UP000031668"/>
    </source>
</evidence>
<dbReference type="GO" id="GO:0016567">
    <property type="term" value="P:protein ubiquitination"/>
    <property type="evidence" value="ECO:0007669"/>
    <property type="project" value="InterPro"/>
</dbReference>
<feature type="domain" description="Ubiquitin conjugation factor E4 core" evidence="3">
    <location>
        <begin position="4"/>
        <end position="118"/>
    </location>
</feature>
<gene>
    <name evidence="4" type="ORF">RF11_16517</name>
</gene>
<evidence type="ECO:0000259" key="3">
    <source>
        <dbReference type="Pfam" id="PF10408"/>
    </source>
</evidence>
<keyword evidence="2" id="KW-0833">Ubl conjugation pathway</keyword>
<dbReference type="AlphaFoldDB" id="A0A0C2J2G3"/>
<organism evidence="4 5">
    <name type="scientific">Thelohanellus kitauei</name>
    <name type="common">Myxosporean</name>
    <dbReference type="NCBI Taxonomy" id="669202"/>
    <lineage>
        <taxon>Eukaryota</taxon>
        <taxon>Metazoa</taxon>
        <taxon>Cnidaria</taxon>
        <taxon>Myxozoa</taxon>
        <taxon>Myxosporea</taxon>
        <taxon>Bivalvulida</taxon>
        <taxon>Platysporina</taxon>
        <taxon>Myxobolidae</taxon>
        <taxon>Thelohanellus</taxon>
    </lineage>
</organism>
<keyword evidence="5" id="KW-1185">Reference proteome</keyword>
<comment type="caution">
    <text evidence="4">The sequence shown here is derived from an EMBL/GenBank/DDBJ whole genome shotgun (WGS) entry which is preliminary data.</text>
</comment>
<reference evidence="4 5" key="1">
    <citation type="journal article" date="2014" name="Genome Biol. Evol.">
        <title>The genome of the myxosporean Thelohanellus kitauei shows adaptations to nutrient acquisition within its fish host.</title>
        <authorList>
            <person name="Yang Y."/>
            <person name="Xiong J."/>
            <person name="Zhou Z."/>
            <person name="Huo F."/>
            <person name="Miao W."/>
            <person name="Ran C."/>
            <person name="Liu Y."/>
            <person name="Zhang J."/>
            <person name="Feng J."/>
            <person name="Wang M."/>
            <person name="Wang M."/>
            <person name="Wang L."/>
            <person name="Yao B."/>
        </authorList>
    </citation>
    <scope>NUCLEOTIDE SEQUENCE [LARGE SCALE GENOMIC DNA]</scope>
    <source>
        <strain evidence="4">Wuqing</strain>
    </source>
</reference>
<dbReference type="GO" id="GO:0000151">
    <property type="term" value="C:ubiquitin ligase complex"/>
    <property type="evidence" value="ECO:0007669"/>
    <property type="project" value="InterPro"/>
</dbReference>
<evidence type="ECO:0000313" key="4">
    <source>
        <dbReference type="EMBL" id="KII72054.1"/>
    </source>
</evidence>
<dbReference type="EMBL" id="JWZT01001428">
    <property type="protein sequence ID" value="KII72054.1"/>
    <property type="molecule type" value="Genomic_DNA"/>
</dbReference>
<dbReference type="InterPro" id="IPR019474">
    <property type="entry name" value="Ub_conjug_fac_E4_core"/>
</dbReference>